<gene>
    <name evidence="1" type="ORF">GLOINDRAFT_21159</name>
</gene>
<dbReference type="EMBL" id="KI279607">
    <property type="protein sequence ID" value="ESA18015.1"/>
    <property type="molecule type" value="Genomic_DNA"/>
</dbReference>
<sequence length="59" mass="6698">MSQHCAYLKFVIRKATRGVVANRVVSYETFGSADFVGTSPIRSGHMKFVKRDKECFLNI</sequence>
<proteinExistence type="predicted"/>
<dbReference type="AlphaFoldDB" id="U9UCD5"/>
<organism evidence="1">
    <name type="scientific">Rhizophagus irregularis (strain DAOM 181602 / DAOM 197198 / MUCL 43194)</name>
    <name type="common">Arbuscular mycorrhizal fungus</name>
    <name type="synonym">Glomus intraradices</name>
    <dbReference type="NCBI Taxonomy" id="747089"/>
    <lineage>
        <taxon>Eukaryota</taxon>
        <taxon>Fungi</taxon>
        <taxon>Fungi incertae sedis</taxon>
        <taxon>Mucoromycota</taxon>
        <taxon>Glomeromycotina</taxon>
        <taxon>Glomeromycetes</taxon>
        <taxon>Glomerales</taxon>
        <taxon>Glomeraceae</taxon>
        <taxon>Rhizophagus</taxon>
    </lineage>
</organism>
<name>U9UCD5_RHIID</name>
<evidence type="ECO:0000313" key="1">
    <source>
        <dbReference type="EMBL" id="ESA18015.1"/>
    </source>
</evidence>
<accession>U9UCD5</accession>
<reference evidence="1" key="1">
    <citation type="submission" date="2013-07" db="EMBL/GenBank/DDBJ databases">
        <title>The genome of an arbuscular mycorrhizal fungus provides insights into the evolution of the oldest plant symbiosis.</title>
        <authorList>
            <consortium name="DOE Joint Genome Institute"/>
            <person name="Tisserant E."/>
            <person name="Malbreil M."/>
            <person name="Kuo A."/>
            <person name="Kohler A."/>
            <person name="Symeonidi A."/>
            <person name="Balestrini R."/>
            <person name="Charron P."/>
            <person name="Duensing N."/>
            <person name="Frei-dit-Frey N."/>
            <person name="Gianinazzi-Pearson V."/>
            <person name="Gilbert B."/>
            <person name="Handa Y."/>
            <person name="Hijri M."/>
            <person name="Kaul R."/>
            <person name="Kawaguchi M."/>
            <person name="Krajinski F."/>
            <person name="Lammers P."/>
            <person name="Lapierre D."/>
            <person name="Masclaux F.G."/>
            <person name="Murat C."/>
            <person name="Morin E."/>
            <person name="Ndikumana S."/>
            <person name="Pagni M."/>
            <person name="Petitpierre D."/>
            <person name="Requena N."/>
            <person name="Rosikiewicz P."/>
            <person name="Riley R."/>
            <person name="Saito K."/>
            <person name="San Clemente H."/>
            <person name="Shapiro H."/>
            <person name="van Tuinen D."/>
            <person name="Becard G."/>
            <person name="Bonfante P."/>
            <person name="Paszkowski U."/>
            <person name="Shachar-Hill Y."/>
            <person name="Young J.P."/>
            <person name="Sanders I.R."/>
            <person name="Henrissat B."/>
            <person name="Rensing S.A."/>
            <person name="Grigoriev I.V."/>
            <person name="Corradi N."/>
            <person name="Roux C."/>
            <person name="Martin F."/>
        </authorList>
    </citation>
    <scope>NUCLEOTIDE SEQUENCE</scope>
    <source>
        <strain evidence="1">DAOM 197198</strain>
    </source>
</reference>
<protein>
    <submittedName>
        <fullName evidence="1">Uncharacterized protein</fullName>
    </submittedName>
</protein>
<dbReference type="HOGENOM" id="CLU_2961960_0_0_1"/>